<dbReference type="Proteomes" id="UP001151760">
    <property type="component" value="Unassembled WGS sequence"/>
</dbReference>
<dbReference type="EMBL" id="BQNB010011489">
    <property type="protein sequence ID" value="GJS91237.1"/>
    <property type="molecule type" value="Genomic_DNA"/>
</dbReference>
<keyword evidence="2" id="KW-1185">Reference proteome</keyword>
<organism evidence="1 2">
    <name type="scientific">Tanacetum coccineum</name>
    <dbReference type="NCBI Taxonomy" id="301880"/>
    <lineage>
        <taxon>Eukaryota</taxon>
        <taxon>Viridiplantae</taxon>
        <taxon>Streptophyta</taxon>
        <taxon>Embryophyta</taxon>
        <taxon>Tracheophyta</taxon>
        <taxon>Spermatophyta</taxon>
        <taxon>Magnoliopsida</taxon>
        <taxon>eudicotyledons</taxon>
        <taxon>Gunneridae</taxon>
        <taxon>Pentapetalae</taxon>
        <taxon>asterids</taxon>
        <taxon>campanulids</taxon>
        <taxon>Asterales</taxon>
        <taxon>Asteraceae</taxon>
        <taxon>Asteroideae</taxon>
        <taxon>Anthemideae</taxon>
        <taxon>Anthemidinae</taxon>
        <taxon>Tanacetum</taxon>
    </lineage>
</organism>
<sequence length="104" mass="11709">MLKIRKRKSAALFDELDETIDSQKQVDKIIGSVSSYDEFDEDLKDELDKLMKESEMSSVDNTIRKDETKSLNNSLLGLKIADNVVIQVKTETSNVSKVPEPAMS</sequence>
<accession>A0ABQ4ZPX5</accession>
<evidence type="ECO:0000313" key="2">
    <source>
        <dbReference type="Proteomes" id="UP001151760"/>
    </source>
</evidence>
<reference evidence="1" key="1">
    <citation type="journal article" date="2022" name="Int. J. Mol. Sci.">
        <title>Draft Genome of Tanacetum Coccineum: Genomic Comparison of Closely Related Tanacetum-Family Plants.</title>
        <authorList>
            <person name="Yamashiro T."/>
            <person name="Shiraishi A."/>
            <person name="Nakayama K."/>
            <person name="Satake H."/>
        </authorList>
    </citation>
    <scope>NUCLEOTIDE SEQUENCE</scope>
</reference>
<evidence type="ECO:0000313" key="1">
    <source>
        <dbReference type="EMBL" id="GJS91237.1"/>
    </source>
</evidence>
<gene>
    <name evidence="1" type="ORF">Tco_0773873</name>
</gene>
<comment type="caution">
    <text evidence="1">The sequence shown here is derived from an EMBL/GenBank/DDBJ whole genome shotgun (WGS) entry which is preliminary data.</text>
</comment>
<name>A0ABQ4ZPX5_9ASTR</name>
<proteinExistence type="predicted"/>
<reference evidence="1" key="2">
    <citation type="submission" date="2022-01" db="EMBL/GenBank/DDBJ databases">
        <authorList>
            <person name="Yamashiro T."/>
            <person name="Shiraishi A."/>
            <person name="Satake H."/>
            <person name="Nakayama K."/>
        </authorList>
    </citation>
    <scope>NUCLEOTIDE SEQUENCE</scope>
</reference>
<protein>
    <submittedName>
        <fullName evidence="1">Uncharacterized protein</fullName>
    </submittedName>
</protein>